<sequence>MLLQLHNAELIIPRRVYQRGYPTLDRLLEEMVTDMRATICAQLPQLLATSIGPMHEVTQF</sequence>
<protein>
    <submittedName>
        <fullName evidence="1">Uncharacterized protein</fullName>
    </submittedName>
</protein>
<evidence type="ECO:0000313" key="2">
    <source>
        <dbReference type="Proteomes" id="UP000324629"/>
    </source>
</evidence>
<name>A0A5J4NPE4_9TREM</name>
<dbReference type="Proteomes" id="UP000324629">
    <property type="component" value="Unassembled WGS sequence"/>
</dbReference>
<comment type="caution">
    <text evidence="1">The sequence shown here is derived from an EMBL/GenBank/DDBJ whole genome shotgun (WGS) entry which is preliminary data.</text>
</comment>
<evidence type="ECO:0000313" key="1">
    <source>
        <dbReference type="EMBL" id="KAA3677289.1"/>
    </source>
</evidence>
<dbReference type="AlphaFoldDB" id="A0A5J4NPE4"/>
<feature type="non-terminal residue" evidence="1">
    <location>
        <position position="60"/>
    </location>
</feature>
<organism evidence="1 2">
    <name type="scientific">Paragonimus westermani</name>
    <dbReference type="NCBI Taxonomy" id="34504"/>
    <lineage>
        <taxon>Eukaryota</taxon>
        <taxon>Metazoa</taxon>
        <taxon>Spiralia</taxon>
        <taxon>Lophotrochozoa</taxon>
        <taxon>Platyhelminthes</taxon>
        <taxon>Trematoda</taxon>
        <taxon>Digenea</taxon>
        <taxon>Plagiorchiida</taxon>
        <taxon>Troglotremata</taxon>
        <taxon>Troglotrematidae</taxon>
        <taxon>Paragonimus</taxon>
    </lineage>
</organism>
<gene>
    <name evidence="1" type="ORF">DEA37_0003716</name>
</gene>
<dbReference type="EMBL" id="QNGE01001573">
    <property type="protein sequence ID" value="KAA3677289.1"/>
    <property type="molecule type" value="Genomic_DNA"/>
</dbReference>
<keyword evidence="2" id="KW-1185">Reference proteome</keyword>
<proteinExistence type="predicted"/>
<reference evidence="1 2" key="1">
    <citation type="journal article" date="2019" name="Gigascience">
        <title>Whole-genome sequence of the oriental lung fluke Paragonimus westermani.</title>
        <authorList>
            <person name="Oey H."/>
            <person name="Zakrzewski M."/>
            <person name="Narain K."/>
            <person name="Devi K.R."/>
            <person name="Agatsuma T."/>
            <person name="Nawaratna S."/>
            <person name="Gobert G.N."/>
            <person name="Jones M.K."/>
            <person name="Ragan M.A."/>
            <person name="McManus D.P."/>
            <person name="Krause L."/>
        </authorList>
    </citation>
    <scope>NUCLEOTIDE SEQUENCE [LARGE SCALE GENOMIC DNA]</scope>
    <source>
        <strain evidence="1 2">IND2009</strain>
    </source>
</reference>
<accession>A0A5J4NPE4</accession>